<accession>A0AAU8KE98</accession>
<feature type="region of interest" description="Disordered" evidence="1">
    <location>
        <begin position="166"/>
        <end position="204"/>
    </location>
</feature>
<reference evidence="2" key="1">
    <citation type="submission" date="2023-10" db="EMBL/GenBank/DDBJ databases">
        <title>Complete genome sequence of Streptomyces sp. JL1001.</title>
        <authorList>
            <person name="Jiang L."/>
        </authorList>
    </citation>
    <scope>NUCLEOTIDE SEQUENCE</scope>
    <source>
        <strain evidence="2">JL1001</strain>
    </source>
</reference>
<proteinExistence type="predicted"/>
<protein>
    <submittedName>
        <fullName evidence="2">Uncharacterized protein</fullName>
    </submittedName>
</protein>
<name>A0AAU8KE98_9ACTN</name>
<organism evidence="2">
    <name type="scientific">Streptomyces sp. JL1001</name>
    <dbReference type="NCBI Taxonomy" id="3078227"/>
    <lineage>
        <taxon>Bacteria</taxon>
        <taxon>Bacillati</taxon>
        <taxon>Actinomycetota</taxon>
        <taxon>Actinomycetes</taxon>
        <taxon>Kitasatosporales</taxon>
        <taxon>Streptomycetaceae</taxon>
        <taxon>Streptomyces</taxon>
    </lineage>
</organism>
<dbReference type="EMBL" id="CP136798">
    <property type="protein sequence ID" value="XCN13940.1"/>
    <property type="molecule type" value="Genomic_DNA"/>
</dbReference>
<dbReference type="RefSeq" id="WP_354596843.1">
    <property type="nucleotide sequence ID" value="NZ_CP136798.1"/>
</dbReference>
<gene>
    <name evidence="2" type="ORF">R1Y80_09850</name>
</gene>
<evidence type="ECO:0000256" key="1">
    <source>
        <dbReference type="SAM" id="MobiDB-lite"/>
    </source>
</evidence>
<sequence length="227" mass="23452">MAYCSVEQARDAGCTGTDAEVAAWISAATERITAYTQQYFEPTVAVVVADVAPDGLALLPRRVRSVTAVTPVVAGDDAPSLPSSAYRVTSADVLGGVDAVHLRWGGWDDLVAGAESYNGGWRGLFDRWGAEQARVAGTFGYAEVPPLVTQACALLAARIQAAAAPSDADSTAAPGLDVDDEGNNVRIEDTDDEETTPVAPSASTGSTQVDALLVGYLNRGHSLIGGI</sequence>
<dbReference type="AlphaFoldDB" id="A0AAU8KE98"/>
<evidence type="ECO:0000313" key="2">
    <source>
        <dbReference type="EMBL" id="XCN13940.1"/>
    </source>
</evidence>